<dbReference type="STRING" id="1769779.AUP74_00169"/>
<reference evidence="3" key="1">
    <citation type="submission" date="2016-01" db="EMBL/GenBank/DDBJ databases">
        <title>Complete genome sequence of Microbulbifer sp. CCB-MM1, a halophile isolated from Matang Mangrove Forest, Perak.</title>
        <authorList>
            <person name="Moh T.H."/>
            <person name="Dinesh B."/>
            <person name="Lau N.-S."/>
            <person name="Go F."/>
            <person name="Alexander Chong S.-C."/>
        </authorList>
    </citation>
    <scope>NUCLEOTIDE SEQUENCE [LARGE SCALE GENOMIC DNA]</scope>
    <source>
        <strain evidence="3">CCB-MM1</strain>
    </source>
</reference>
<dbReference type="RefSeq" id="WP_083260734.1">
    <property type="nucleotide sequence ID" value="NZ_CP014143.1"/>
</dbReference>
<dbReference type="CDD" id="cd05828">
    <property type="entry name" value="Sortase_D_1"/>
    <property type="match status" value="1"/>
</dbReference>
<dbReference type="PATRIC" id="fig|1769779.3.peg.168"/>
<dbReference type="InterPro" id="IPR041999">
    <property type="entry name" value="Sortase_D_1"/>
</dbReference>
<dbReference type="KEGG" id="micc:AUP74_00169"/>
<dbReference type="Gene3D" id="2.40.260.10">
    <property type="entry name" value="Sortase"/>
    <property type="match status" value="1"/>
</dbReference>
<keyword evidence="1" id="KW-0378">Hydrolase</keyword>
<dbReference type="EMBL" id="CP014143">
    <property type="protein sequence ID" value="AOS95644.1"/>
    <property type="molecule type" value="Genomic_DNA"/>
</dbReference>
<dbReference type="Proteomes" id="UP000095672">
    <property type="component" value="Chromosome"/>
</dbReference>
<protein>
    <submittedName>
        <fullName evidence="2">Sortase family protein</fullName>
    </submittedName>
</protein>
<dbReference type="NCBIfam" id="TIGR01076">
    <property type="entry name" value="sortase_fam"/>
    <property type="match status" value="1"/>
</dbReference>
<dbReference type="NCBIfam" id="TIGR03784">
    <property type="entry name" value="marine_sortase"/>
    <property type="match status" value="1"/>
</dbReference>
<dbReference type="Pfam" id="PF04203">
    <property type="entry name" value="Sortase"/>
    <property type="match status" value="1"/>
</dbReference>
<evidence type="ECO:0000313" key="2">
    <source>
        <dbReference type="EMBL" id="AOS95644.1"/>
    </source>
</evidence>
<name>A0A1C9W3D6_9GAMM</name>
<dbReference type="InterPro" id="IPR005754">
    <property type="entry name" value="Sortase"/>
</dbReference>
<gene>
    <name evidence="2" type="ORF">AUP74_00169</name>
</gene>
<dbReference type="InterPro" id="IPR022445">
    <property type="entry name" value="Sortase_proteobact_type"/>
</dbReference>
<organism evidence="2 3">
    <name type="scientific">Microbulbifer aggregans</name>
    <dbReference type="NCBI Taxonomy" id="1769779"/>
    <lineage>
        <taxon>Bacteria</taxon>
        <taxon>Pseudomonadati</taxon>
        <taxon>Pseudomonadota</taxon>
        <taxon>Gammaproteobacteria</taxon>
        <taxon>Cellvibrionales</taxon>
        <taxon>Microbulbiferaceae</taxon>
        <taxon>Microbulbifer</taxon>
    </lineage>
</organism>
<accession>A0A1C9W3D6</accession>
<dbReference type="GO" id="GO:0016787">
    <property type="term" value="F:hydrolase activity"/>
    <property type="evidence" value="ECO:0007669"/>
    <property type="project" value="UniProtKB-KW"/>
</dbReference>
<dbReference type="OrthoDB" id="9790661at2"/>
<proteinExistence type="predicted"/>
<sequence length="196" mass="20849">MNWRSGIAAVLLAAGVWQLSGAGWLLAKAHLAQHLIASAWQKRITTGAEQKPWSWADTRPVARLRLPGEKPLIVLAGSSGQALAFGPGLVEGSWLPGDDGVPRTTVIAAHRDTHFGTLGNLESGAVVALQDISGRWHSYRVVGARIVDSEREQLPILAESGLLLVTCYPFDAVDAGGPLRYVVYAESLPGDLAISL</sequence>
<dbReference type="InterPro" id="IPR023365">
    <property type="entry name" value="Sortase_dom-sf"/>
</dbReference>
<dbReference type="AlphaFoldDB" id="A0A1C9W3D6"/>
<evidence type="ECO:0000256" key="1">
    <source>
        <dbReference type="ARBA" id="ARBA00022801"/>
    </source>
</evidence>
<keyword evidence="3" id="KW-1185">Reference proteome</keyword>
<evidence type="ECO:0000313" key="3">
    <source>
        <dbReference type="Proteomes" id="UP000095672"/>
    </source>
</evidence>
<dbReference type="SUPFAM" id="SSF63817">
    <property type="entry name" value="Sortase"/>
    <property type="match status" value="1"/>
</dbReference>